<feature type="domain" description="RRM" evidence="3">
    <location>
        <begin position="295"/>
        <end position="371"/>
    </location>
</feature>
<dbReference type="OrthoDB" id="1938644at2759"/>
<dbReference type="PANTHER" id="PTHR34568:SF5">
    <property type="entry name" value="RNA-BINDING (RRM_RBD_RNP MOTIFS) FAMILY PROTEIN"/>
    <property type="match status" value="1"/>
</dbReference>
<dbReference type="PANTHER" id="PTHR34568">
    <property type="entry name" value="RRM DOMAIN-CONTAINING PROTEIN"/>
    <property type="match status" value="1"/>
</dbReference>
<sequence>MALSHLLQPRSCLQICRLSFQSARRRCRLSVCSNDENDNPPQLKKEAVAEETSGVAAEPFVKESSQKVPNLFSSITNGLAHRGLKKTKTLTDVFREDKDDQTATKAENEETKTEEVLSDVLLNFVKHKNAQFEYPSPSSDSDDDDLEKFPPDRCENDLLEYQNVRHEGEKSPDDQQAAREIVKPRSPILSYQPFEHSNETRSEDAENSFHIQGLVDFLRLHNDVPSKATSKTGLIKDSISNGNSRFGDGEISTLDFNSRDGTELSARMEVSVSPSNKDQKKLKKARIAKKLSEGNKVLVRFLPRSFNESHAFNFFRSCGEILKVEFPYAEGQPLFKVAYIHFKTREGLEEAIKKSGLVISKTIVTVESATSMKTTIKSSIPSLLGDPDVPTALIKNPTRTIRIEQLTHDISSHHIEEALAFCESKVTGYYLGSSHSVAYVEFEVKYLLSGDLFGSSTS</sequence>
<keyword evidence="1" id="KW-0694">RNA-binding</keyword>
<dbReference type="AlphaFoldDB" id="A0A2G9G912"/>
<keyword evidence="5" id="KW-1185">Reference proteome</keyword>
<proteinExistence type="predicted"/>
<evidence type="ECO:0000256" key="1">
    <source>
        <dbReference type="PROSITE-ProRule" id="PRU00176"/>
    </source>
</evidence>
<evidence type="ECO:0000256" key="2">
    <source>
        <dbReference type="SAM" id="MobiDB-lite"/>
    </source>
</evidence>
<evidence type="ECO:0000313" key="5">
    <source>
        <dbReference type="Proteomes" id="UP000231279"/>
    </source>
</evidence>
<dbReference type="InterPro" id="IPR012677">
    <property type="entry name" value="Nucleotide-bd_a/b_plait_sf"/>
</dbReference>
<protein>
    <recommendedName>
        <fullName evidence="3">RRM domain-containing protein</fullName>
    </recommendedName>
</protein>
<dbReference type="Gene3D" id="3.30.70.330">
    <property type="match status" value="1"/>
</dbReference>
<dbReference type="Pfam" id="PF00076">
    <property type="entry name" value="RRM_1"/>
    <property type="match status" value="1"/>
</dbReference>
<organism evidence="4 5">
    <name type="scientific">Handroanthus impetiginosus</name>
    <dbReference type="NCBI Taxonomy" id="429701"/>
    <lineage>
        <taxon>Eukaryota</taxon>
        <taxon>Viridiplantae</taxon>
        <taxon>Streptophyta</taxon>
        <taxon>Embryophyta</taxon>
        <taxon>Tracheophyta</taxon>
        <taxon>Spermatophyta</taxon>
        <taxon>Magnoliopsida</taxon>
        <taxon>eudicotyledons</taxon>
        <taxon>Gunneridae</taxon>
        <taxon>Pentapetalae</taxon>
        <taxon>asterids</taxon>
        <taxon>lamiids</taxon>
        <taxon>Lamiales</taxon>
        <taxon>Bignoniaceae</taxon>
        <taxon>Crescentiina</taxon>
        <taxon>Tabebuia alliance</taxon>
        <taxon>Handroanthus</taxon>
    </lineage>
</organism>
<reference evidence="5" key="1">
    <citation type="journal article" date="2018" name="Gigascience">
        <title>Genome assembly of the Pink Ipe (Handroanthus impetiginosus, Bignoniaceae), a highly valued, ecologically keystone Neotropical timber forest tree.</title>
        <authorList>
            <person name="Silva-Junior O.B."/>
            <person name="Grattapaglia D."/>
            <person name="Novaes E."/>
            <person name="Collevatti R.G."/>
        </authorList>
    </citation>
    <scope>NUCLEOTIDE SEQUENCE [LARGE SCALE GENOMIC DNA]</scope>
    <source>
        <strain evidence="5">cv. UFG-1</strain>
    </source>
</reference>
<feature type="region of interest" description="Disordered" evidence="2">
    <location>
        <begin position="132"/>
        <end position="153"/>
    </location>
</feature>
<dbReference type="Proteomes" id="UP000231279">
    <property type="component" value="Unassembled WGS sequence"/>
</dbReference>
<evidence type="ECO:0000313" key="4">
    <source>
        <dbReference type="EMBL" id="PIN01788.1"/>
    </source>
</evidence>
<dbReference type="GO" id="GO:0003723">
    <property type="term" value="F:RNA binding"/>
    <property type="evidence" value="ECO:0007669"/>
    <property type="project" value="UniProtKB-UniRule"/>
</dbReference>
<dbReference type="PROSITE" id="PS50102">
    <property type="entry name" value="RRM"/>
    <property type="match status" value="1"/>
</dbReference>
<dbReference type="CDD" id="cd00590">
    <property type="entry name" value="RRM_SF"/>
    <property type="match status" value="1"/>
</dbReference>
<evidence type="ECO:0000259" key="3">
    <source>
        <dbReference type="PROSITE" id="PS50102"/>
    </source>
</evidence>
<dbReference type="InterPro" id="IPR000504">
    <property type="entry name" value="RRM_dom"/>
</dbReference>
<dbReference type="InterPro" id="IPR058942">
    <property type="entry name" value="AT3G52170-like"/>
</dbReference>
<dbReference type="InterPro" id="IPR035979">
    <property type="entry name" value="RBD_domain_sf"/>
</dbReference>
<gene>
    <name evidence="4" type="ORF">CDL12_25702</name>
</gene>
<name>A0A2G9G912_9LAMI</name>
<dbReference type="EMBL" id="NKXS01006253">
    <property type="protein sequence ID" value="PIN01788.1"/>
    <property type="molecule type" value="Genomic_DNA"/>
</dbReference>
<accession>A0A2G9G912</accession>
<dbReference type="SMART" id="SM00360">
    <property type="entry name" value="RRM"/>
    <property type="match status" value="1"/>
</dbReference>
<dbReference type="SUPFAM" id="SSF54928">
    <property type="entry name" value="RNA-binding domain, RBD"/>
    <property type="match status" value="1"/>
</dbReference>
<comment type="caution">
    <text evidence="4">The sequence shown here is derived from an EMBL/GenBank/DDBJ whole genome shotgun (WGS) entry which is preliminary data.</text>
</comment>